<evidence type="ECO:0000313" key="3">
    <source>
        <dbReference type="EMBL" id="MXY33446.1"/>
    </source>
</evidence>
<dbReference type="Pfam" id="PF03235">
    <property type="entry name" value="GmrSD_N"/>
    <property type="match status" value="1"/>
</dbReference>
<feature type="domain" description="GmrSD restriction endonucleases N-terminal" evidence="1">
    <location>
        <begin position="10"/>
        <end position="216"/>
    </location>
</feature>
<evidence type="ECO:0000259" key="1">
    <source>
        <dbReference type="Pfam" id="PF03235"/>
    </source>
</evidence>
<reference evidence="3" key="1">
    <citation type="submission" date="2019-09" db="EMBL/GenBank/DDBJ databases">
        <title>Characterisation of the sponge microbiome using genome-centric metagenomics.</title>
        <authorList>
            <person name="Engelberts J.P."/>
            <person name="Robbins S.J."/>
            <person name="De Goeij J.M."/>
            <person name="Aranda M."/>
            <person name="Bell S.C."/>
            <person name="Webster N.S."/>
        </authorList>
    </citation>
    <scope>NUCLEOTIDE SEQUENCE</scope>
    <source>
        <strain evidence="3">SB0664_bin_43</strain>
    </source>
</reference>
<dbReference type="InterPro" id="IPR011089">
    <property type="entry name" value="GmrSD_C"/>
</dbReference>
<comment type="caution">
    <text evidence="3">The sequence shown here is derived from an EMBL/GenBank/DDBJ whole genome shotgun (WGS) entry which is preliminary data.</text>
</comment>
<dbReference type="PANTHER" id="PTHR35149:SF1">
    <property type="entry name" value="DUF5655 DOMAIN-CONTAINING PROTEIN"/>
    <property type="match status" value="1"/>
</dbReference>
<dbReference type="EMBL" id="VXRY01000198">
    <property type="protein sequence ID" value="MXY33446.1"/>
    <property type="molecule type" value="Genomic_DNA"/>
</dbReference>
<evidence type="ECO:0000259" key="2">
    <source>
        <dbReference type="Pfam" id="PF07510"/>
    </source>
</evidence>
<dbReference type="InterPro" id="IPR004919">
    <property type="entry name" value="GmrSD_N"/>
</dbReference>
<dbReference type="Pfam" id="PF07510">
    <property type="entry name" value="GmrSD_C"/>
    <property type="match status" value="1"/>
</dbReference>
<feature type="domain" description="GmrSD restriction endonucleases C-terminal" evidence="2">
    <location>
        <begin position="417"/>
        <end position="551"/>
    </location>
</feature>
<protein>
    <submittedName>
        <fullName evidence="3">DUF262 domain-containing protein</fullName>
    </submittedName>
</protein>
<dbReference type="PANTHER" id="PTHR35149">
    <property type="entry name" value="SLL5132 PROTEIN"/>
    <property type="match status" value="1"/>
</dbReference>
<proteinExistence type="predicted"/>
<sequence length="822" mass="92329">MHSTPVKFLELLNGQVQYVVPRWQRRYCWGQPDIERLVDDLATIATAGSNATHYGGTLLTFPEPGPAGVVTTRRVVDGQQRLTTVSILLGCIAVELGAEGELEGWTRQLILDDRLTNPGKPPEKRCKLRLQDGDEEEYRLGLDGYSGGAGAVSQAWRIARRLVARSDVALLLRGLDRLRVVSIGLDDKEDPQQIFESLNATGLPLTESEKVKNWLLMGLPDEEQQDLHDNQWLRIERLLGARHTTEPTDTFLRDVLRWRTGRTQGMDRAYDGFRRWAVQSGQDRDRTALCRDLARLAGLYGMLTGTAGPHGNAKVERELRHLRELGIDIHRPFSLRLLNDADRHDCRGCGDEALAKTLAGIGTWTTRMWLADRPTAGMNRAIAELAHEAGPDEGDDFAEHWLGRIRRLRNSRVGVPGDDDVQEGIRTRKAYGGSATRSAFAVLCELMEAEHREEAPARDRLTVEHVMPQKLTEQWKRDLGDGAEEMHGRHRDRLANLTLSGDATNSGMGANEFAAKREVYRKSPIGMTRSLAAEIEWDEAALERRVEELTRRAADRWPWPEQPSPARDDFRRASRFSWRIADGRLHAEDTASQMVLNVTAALLSRDPANSERLSGDAVSSNVHPASRYPPGTVAGTLTMRAVPGHEDHVLYPYDHDYPTSAERCRKMGERCGVAVEVEFEDASQSRAFWKFVKDHAGGVPGQKDTWRGASQWSSRADASGEQVGIHVGNPELLWLYIKSGDSVASEERAARMRRYSWQIRQEMGDQQLGDNIERNSEKGMTIAVQRPWVRDDEGEWPDAALWISEQCERLHSIIRDARGEGS</sequence>
<dbReference type="AlphaFoldDB" id="A0A6B0Y2Y6"/>
<gene>
    <name evidence="3" type="ORF">F4Y60_05025</name>
</gene>
<accession>A0A6B0Y2Y6</accession>
<organism evidence="3">
    <name type="scientific">Boseongicola sp. SB0664_bin_43</name>
    <dbReference type="NCBI Taxonomy" id="2604844"/>
    <lineage>
        <taxon>Bacteria</taxon>
        <taxon>Pseudomonadati</taxon>
        <taxon>Pseudomonadota</taxon>
        <taxon>Alphaproteobacteria</taxon>
        <taxon>Rhodobacterales</taxon>
        <taxon>Paracoccaceae</taxon>
        <taxon>Boseongicola</taxon>
    </lineage>
</organism>
<name>A0A6B0Y2Y6_9RHOB</name>